<comment type="caution">
    <text evidence="2">The sequence shown here is derived from an EMBL/GenBank/DDBJ whole genome shotgun (WGS) entry which is preliminary data.</text>
</comment>
<dbReference type="InterPro" id="IPR032186">
    <property type="entry name" value="DUF5018"/>
</dbReference>
<evidence type="ECO:0000313" key="2">
    <source>
        <dbReference type="EMBL" id="KWR53984.1"/>
    </source>
</evidence>
<organism evidence="2 3">
    <name type="scientific">Bacteroides stercoris</name>
    <dbReference type="NCBI Taxonomy" id="46506"/>
    <lineage>
        <taxon>Bacteria</taxon>
        <taxon>Pseudomonadati</taxon>
        <taxon>Bacteroidota</taxon>
        <taxon>Bacteroidia</taxon>
        <taxon>Bacteroidales</taxon>
        <taxon>Bacteroidaceae</taxon>
        <taxon>Bacteroides</taxon>
    </lineage>
</organism>
<protein>
    <recommendedName>
        <fullName evidence="1">DUF5018 domain-containing protein</fullName>
    </recommendedName>
</protein>
<dbReference type="Proteomes" id="UP000056419">
    <property type="component" value="Unassembled WGS sequence"/>
</dbReference>
<proteinExistence type="predicted"/>
<feature type="domain" description="DUF5018" evidence="1">
    <location>
        <begin position="12"/>
        <end position="329"/>
    </location>
</feature>
<keyword evidence="3" id="KW-1185">Reference proteome</keyword>
<dbReference type="STRING" id="46506.AA415_02235"/>
<evidence type="ECO:0000313" key="3">
    <source>
        <dbReference type="Proteomes" id="UP000056419"/>
    </source>
</evidence>
<dbReference type="PROSITE" id="PS51257">
    <property type="entry name" value="PROKAR_LIPOPROTEIN"/>
    <property type="match status" value="1"/>
</dbReference>
<dbReference type="AlphaFoldDB" id="A0A125MFG6"/>
<name>A0A125MFG6_BACSE</name>
<dbReference type="PATRIC" id="fig|46506.5.peg.2396"/>
<gene>
    <name evidence="2" type="ORF">AA415_02235</name>
</gene>
<reference evidence="2 3" key="1">
    <citation type="journal article" date="2016" name="BMC Genomics">
        <title>Type VI secretion systems of human gut Bacteroidales segregate into three genetic architectures, two of which are contained on mobile genetic elements.</title>
        <authorList>
            <person name="Coyne M.J."/>
            <person name="Roelofs K.G."/>
            <person name="Comstock L.E."/>
        </authorList>
    </citation>
    <scope>NUCLEOTIDE SEQUENCE [LARGE SCALE GENOMIC DNA]</scope>
    <source>
        <strain evidence="2 3">CL09T03C01</strain>
    </source>
</reference>
<dbReference type="EMBL" id="LRGC01000010">
    <property type="protein sequence ID" value="KWR53984.1"/>
    <property type="molecule type" value="Genomic_DNA"/>
</dbReference>
<accession>A0A125MFG6</accession>
<dbReference type="Pfam" id="PF16410">
    <property type="entry name" value="DUF5018"/>
    <property type="match status" value="1"/>
</dbReference>
<sequence length="614" mass="67343">MKIKYFLGSLFAAAFAFTGCEDPDSLVNSESIAGKQLIVKAYYAADDSKDIPGEVDMENGVIRFKVPYYISDVAPVQADLTKMKLRATVPLYSVFEPSLVGVHNLAEGYQSTLIYRDGKRITFRFEVERVKSNATALNKLQLTKTQATVKIIAPANGETGKVQILKTTDALKNSDLDDAIIEIAPWATIDAAEGIYNSETKRINLSTLPEFTIVAQNGVDKAVYQTEFTSPEMVGPGEIGYISNMFGFQVYEDDTHGFTKDANRSLAVVGNYLILSNANDFTNMPVLDRYTGKYLPDVKVNCDGIPSTFCIEAITMDEAGHLVAMPFAAVKDSWGKYSEDIIVYVWKNGIDKAPECIMQHKLTNGLNGQTLNALGSAISVRGDITKGDAVLGTIAPFDLRYIMFHFQDGVYKDAQVEWRCSGDVVAGVYRMAQATPVSTKASPKYDYIANNAWYGGRGNFFYVPTDGQSMSFDQSLPTQHFWDNPTAIVVGHDYIEFNGLQLMAAAQLLWAGDSPARFVVSDVTDMNSQAFKNKIIFSSVGGRGDQSSVIPGTGWSVTGYTAGAPFDPSRKVLGLNNLYLDIQFAKSADGKSLHVYMLSPNNGIIAYEMTLYKL</sequence>
<dbReference type="RefSeq" id="WP_060386079.1">
    <property type="nucleotide sequence ID" value="NZ_LRGC01000010.1"/>
</dbReference>
<evidence type="ECO:0000259" key="1">
    <source>
        <dbReference type="Pfam" id="PF16410"/>
    </source>
</evidence>